<evidence type="ECO:0000313" key="8">
    <source>
        <dbReference type="EMBL" id="KIW48868.1"/>
    </source>
</evidence>
<feature type="transmembrane region" description="Helical" evidence="6">
    <location>
        <begin position="359"/>
        <end position="379"/>
    </location>
</feature>
<evidence type="ECO:0000256" key="3">
    <source>
        <dbReference type="ARBA" id="ARBA00022692"/>
    </source>
</evidence>
<dbReference type="InterPro" id="IPR036259">
    <property type="entry name" value="MFS_trans_sf"/>
</dbReference>
<dbReference type="AlphaFoldDB" id="A0A0D2E0C8"/>
<feature type="transmembrane region" description="Helical" evidence="6">
    <location>
        <begin position="65"/>
        <end position="91"/>
    </location>
</feature>
<feature type="domain" description="Major facilitator superfamily (MFS) profile" evidence="7">
    <location>
        <begin position="65"/>
        <end position="476"/>
    </location>
</feature>
<dbReference type="PROSITE" id="PS50850">
    <property type="entry name" value="MFS"/>
    <property type="match status" value="1"/>
</dbReference>
<dbReference type="PANTHER" id="PTHR43791">
    <property type="entry name" value="PERMEASE-RELATED"/>
    <property type="match status" value="1"/>
</dbReference>
<feature type="transmembrane region" description="Helical" evidence="6">
    <location>
        <begin position="385"/>
        <end position="407"/>
    </location>
</feature>
<feature type="transmembrane region" description="Helical" evidence="6">
    <location>
        <begin position="419"/>
        <end position="440"/>
    </location>
</feature>
<sequence>MATGQQILHMDEPKTAIMDETIQKPTTIDTVHGDEALKVIVQAGGDDVWEEHEEKKVVRKIDMRLMPILCVTYGIQYYDKAMLAQAALFGLREDLDLEKGNRFVFSSSIFYLGFIIGAYPAMMMAQRWPIERVAGGITFIWGICVMSSAGCKTFGAFYAQRFFLGVIEAGISPLFMLVVGGWYKKNEQALRMGAWYCCTGYISIISPIINYGLGHITGGSLHPWQYMYLFAGAITTLWSVVVLFFLPPDPIRAKGFNDRERYIAVARLRVNNAGVRNVHFKINHVVDALTDIRFGLMFCITFLMFFANGPNSTLSAIIVNSFGFSTLNSLLLVAPAGFLSGTVELVVCYLAYRFKNVRIYLFVVCVCATIASCCLLWQLPRHDKVGLLIAITFLPSFGGGYALLMGLQIANTAGYTKRSVTSAGMFVAWCLGNFTGPLLFKKEDAPVYGPGFRVVVAGSAAAVGLAVLYRFVCTWENRRRDRAGVSEAFEHAYNDDMTDTNNKQFRYVM</sequence>
<protein>
    <recommendedName>
        <fullName evidence="7">Major facilitator superfamily (MFS) profile domain-containing protein</fullName>
    </recommendedName>
</protein>
<dbReference type="HOGENOM" id="CLU_001265_0_5_1"/>
<comment type="subcellular location">
    <subcellularLocation>
        <location evidence="1">Membrane</location>
        <topology evidence="1">Multi-pass membrane protein</topology>
    </subcellularLocation>
</comment>
<dbReference type="Gene3D" id="1.20.1250.20">
    <property type="entry name" value="MFS general substrate transporter like domains"/>
    <property type="match status" value="2"/>
</dbReference>
<feature type="transmembrane region" description="Helical" evidence="6">
    <location>
        <begin position="103"/>
        <end position="121"/>
    </location>
</feature>
<dbReference type="EMBL" id="KN847332">
    <property type="protein sequence ID" value="KIW48868.1"/>
    <property type="molecule type" value="Genomic_DNA"/>
</dbReference>
<keyword evidence="9" id="KW-1185">Reference proteome</keyword>
<keyword evidence="2" id="KW-0813">Transport</keyword>
<dbReference type="InterPro" id="IPR020846">
    <property type="entry name" value="MFS_dom"/>
</dbReference>
<dbReference type="GO" id="GO:0022857">
    <property type="term" value="F:transmembrane transporter activity"/>
    <property type="evidence" value="ECO:0007669"/>
    <property type="project" value="InterPro"/>
</dbReference>
<dbReference type="GO" id="GO:0016020">
    <property type="term" value="C:membrane"/>
    <property type="evidence" value="ECO:0007669"/>
    <property type="project" value="UniProtKB-SubCell"/>
</dbReference>
<keyword evidence="5 6" id="KW-0472">Membrane</keyword>
<dbReference type="SUPFAM" id="SSF103473">
    <property type="entry name" value="MFS general substrate transporter"/>
    <property type="match status" value="1"/>
</dbReference>
<feature type="transmembrane region" description="Helical" evidence="6">
    <location>
        <begin position="195"/>
        <end position="214"/>
    </location>
</feature>
<evidence type="ECO:0000256" key="2">
    <source>
        <dbReference type="ARBA" id="ARBA00022448"/>
    </source>
</evidence>
<dbReference type="PANTHER" id="PTHR43791:SF35">
    <property type="entry name" value="MAJOR FACILITATOR SUPERFAMILY (MFS) PROFILE DOMAIN-CONTAINING PROTEIN"/>
    <property type="match status" value="1"/>
</dbReference>
<feature type="transmembrane region" description="Helical" evidence="6">
    <location>
        <begin position="452"/>
        <end position="472"/>
    </location>
</feature>
<evidence type="ECO:0000256" key="6">
    <source>
        <dbReference type="SAM" id="Phobius"/>
    </source>
</evidence>
<accession>A0A0D2E0C8</accession>
<dbReference type="VEuPathDB" id="FungiDB:PV06_01429"/>
<evidence type="ECO:0000256" key="1">
    <source>
        <dbReference type="ARBA" id="ARBA00004141"/>
    </source>
</evidence>
<feature type="transmembrane region" description="Helical" evidence="6">
    <location>
        <begin position="327"/>
        <end position="352"/>
    </location>
</feature>
<keyword evidence="3 6" id="KW-0812">Transmembrane</keyword>
<dbReference type="RefSeq" id="XP_016269084.1">
    <property type="nucleotide sequence ID" value="XM_016402031.1"/>
</dbReference>
<evidence type="ECO:0000256" key="5">
    <source>
        <dbReference type="ARBA" id="ARBA00023136"/>
    </source>
</evidence>
<dbReference type="Pfam" id="PF07690">
    <property type="entry name" value="MFS_1"/>
    <property type="match status" value="1"/>
</dbReference>
<evidence type="ECO:0000313" key="9">
    <source>
        <dbReference type="Proteomes" id="UP000053342"/>
    </source>
</evidence>
<dbReference type="OrthoDB" id="6730379at2759"/>
<feature type="transmembrane region" description="Helical" evidence="6">
    <location>
        <begin position="133"/>
        <end position="150"/>
    </location>
</feature>
<name>A0A0D2E0C8_9EURO</name>
<evidence type="ECO:0000256" key="4">
    <source>
        <dbReference type="ARBA" id="ARBA00022989"/>
    </source>
</evidence>
<organism evidence="8 9">
    <name type="scientific">Exophiala oligosperma</name>
    <dbReference type="NCBI Taxonomy" id="215243"/>
    <lineage>
        <taxon>Eukaryota</taxon>
        <taxon>Fungi</taxon>
        <taxon>Dikarya</taxon>
        <taxon>Ascomycota</taxon>
        <taxon>Pezizomycotina</taxon>
        <taxon>Eurotiomycetes</taxon>
        <taxon>Chaetothyriomycetidae</taxon>
        <taxon>Chaetothyriales</taxon>
        <taxon>Herpotrichiellaceae</taxon>
        <taxon>Exophiala</taxon>
    </lineage>
</organism>
<proteinExistence type="predicted"/>
<dbReference type="Proteomes" id="UP000053342">
    <property type="component" value="Unassembled WGS sequence"/>
</dbReference>
<feature type="transmembrane region" description="Helical" evidence="6">
    <location>
        <begin position="162"/>
        <end position="183"/>
    </location>
</feature>
<keyword evidence="4 6" id="KW-1133">Transmembrane helix</keyword>
<feature type="transmembrane region" description="Helical" evidence="6">
    <location>
        <begin position="226"/>
        <end position="246"/>
    </location>
</feature>
<reference evidence="8 9" key="1">
    <citation type="submission" date="2015-01" db="EMBL/GenBank/DDBJ databases">
        <title>The Genome Sequence of Exophiala oligosperma CBS72588.</title>
        <authorList>
            <consortium name="The Broad Institute Genomics Platform"/>
            <person name="Cuomo C."/>
            <person name="de Hoog S."/>
            <person name="Gorbushina A."/>
            <person name="Stielow B."/>
            <person name="Teixiera M."/>
            <person name="Abouelleil A."/>
            <person name="Chapman S.B."/>
            <person name="Priest M."/>
            <person name="Young S.K."/>
            <person name="Wortman J."/>
            <person name="Nusbaum C."/>
            <person name="Birren B."/>
        </authorList>
    </citation>
    <scope>NUCLEOTIDE SEQUENCE [LARGE SCALE GENOMIC DNA]</scope>
    <source>
        <strain evidence="8 9">CBS 72588</strain>
    </source>
</reference>
<gene>
    <name evidence="8" type="ORF">PV06_01429</name>
</gene>
<evidence type="ECO:0000259" key="7">
    <source>
        <dbReference type="PROSITE" id="PS50850"/>
    </source>
</evidence>
<dbReference type="GeneID" id="27353503"/>
<dbReference type="InterPro" id="IPR011701">
    <property type="entry name" value="MFS"/>
</dbReference>